<dbReference type="GO" id="GO:0008168">
    <property type="term" value="F:methyltransferase activity"/>
    <property type="evidence" value="ECO:0007669"/>
    <property type="project" value="UniProtKB-KW"/>
</dbReference>
<feature type="region of interest" description="Disordered" evidence="4">
    <location>
        <begin position="181"/>
        <end position="208"/>
    </location>
</feature>
<dbReference type="CDD" id="cd02440">
    <property type="entry name" value="AdoMet_MTases"/>
    <property type="match status" value="1"/>
</dbReference>
<name>A0A6I6E4M2_9MICO</name>
<evidence type="ECO:0000256" key="3">
    <source>
        <dbReference type="ARBA" id="ARBA00022691"/>
    </source>
</evidence>
<dbReference type="OrthoDB" id="9805171at2"/>
<sequence>MGSDILASYARRADEYAEHLGSMASVHPSDLQLVTAWADEMRGLILDAGCGPGHWSGYLASRGNDVRGIDLVPAFVEHARAVHPGVPFDVASIDALPHPANSFAGVLAWYSFVHHRPGDIRRALDQFARVLRPGGGLLLGFFTGPAVEEFDHAVATAYRWPPEVLSGELRAAGFAVIETHTRTGARPHPRPHGAILAQRSNSRVDSIS</sequence>
<evidence type="ECO:0000256" key="2">
    <source>
        <dbReference type="ARBA" id="ARBA00022679"/>
    </source>
</evidence>
<dbReference type="PANTHER" id="PTHR43464:SF19">
    <property type="entry name" value="UBIQUINONE BIOSYNTHESIS O-METHYLTRANSFERASE, MITOCHONDRIAL"/>
    <property type="match status" value="1"/>
</dbReference>
<dbReference type="AlphaFoldDB" id="A0A6I6E4M2"/>
<dbReference type="RefSeq" id="WP_156241164.1">
    <property type="nucleotide sequence ID" value="NZ_BAAAZL010000002.1"/>
</dbReference>
<dbReference type="InterPro" id="IPR029063">
    <property type="entry name" value="SAM-dependent_MTases_sf"/>
</dbReference>
<feature type="compositionally biased region" description="Polar residues" evidence="4">
    <location>
        <begin position="198"/>
        <end position="208"/>
    </location>
</feature>
<evidence type="ECO:0000313" key="7">
    <source>
        <dbReference type="Proteomes" id="UP000422989"/>
    </source>
</evidence>
<keyword evidence="1 6" id="KW-0489">Methyltransferase</keyword>
<accession>A0A6I6E4M2</accession>
<evidence type="ECO:0000259" key="5">
    <source>
        <dbReference type="Pfam" id="PF13649"/>
    </source>
</evidence>
<dbReference type="PANTHER" id="PTHR43464">
    <property type="entry name" value="METHYLTRANSFERASE"/>
    <property type="match status" value="1"/>
</dbReference>
<dbReference type="InterPro" id="IPR041698">
    <property type="entry name" value="Methyltransf_25"/>
</dbReference>
<dbReference type="Gene3D" id="3.40.50.150">
    <property type="entry name" value="Vaccinia Virus protein VP39"/>
    <property type="match status" value="1"/>
</dbReference>
<protein>
    <submittedName>
        <fullName evidence="6">Class I SAM-dependent methyltransferase</fullName>
    </submittedName>
</protein>
<keyword evidence="3" id="KW-0949">S-adenosyl-L-methionine</keyword>
<dbReference type="Proteomes" id="UP000422989">
    <property type="component" value="Chromosome"/>
</dbReference>
<evidence type="ECO:0000256" key="4">
    <source>
        <dbReference type="SAM" id="MobiDB-lite"/>
    </source>
</evidence>
<proteinExistence type="predicted"/>
<organism evidence="6 7">
    <name type="scientific">Microbacterium oryzae</name>
    <dbReference type="NCBI Taxonomy" id="743009"/>
    <lineage>
        <taxon>Bacteria</taxon>
        <taxon>Bacillati</taxon>
        <taxon>Actinomycetota</taxon>
        <taxon>Actinomycetes</taxon>
        <taxon>Micrococcales</taxon>
        <taxon>Microbacteriaceae</taxon>
        <taxon>Microbacterium</taxon>
    </lineage>
</organism>
<dbReference type="KEGG" id="moj:D7D94_03080"/>
<gene>
    <name evidence="6" type="ORF">D7D94_03080</name>
</gene>
<feature type="domain" description="Methyltransferase" evidence="5">
    <location>
        <begin position="45"/>
        <end position="135"/>
    </location>
</feature>
<dbReference type="GO" id="GO:0032259">
    <property type="term" value="P:methylation"/>
    <property type="evidence" value="ECO:0007669"/>
    <property type="project" value="UniProtKB-KW"/>
</dbReference>
<evidence type="ECO:0000256" key="1">
    <source>
        <dbReference type="ARBA" id="ARBA00022603"/>
    </source>
</evidence>
<reference evidence="6 7" key="1">
    <citation type="submission" date="2018-09" db="EMBL/GenBank/DDBJ databases">
        <title>Whole genome sequencing of Microbacterium oryzae strain MB-10T.</title>
        <authorList>
            <person name="Das S.K."/>
        </authorList>
    </citation>
    <scope>NUCLEOTIDE SEQUENCE [LARGE SCALE GENOMIC DNA]</scope>
    <source>
        <strain evidence="6 7">MB-10</strain>
    </source>
</reference>
<keyword evidence="2 6" id="KW-0808">Transferase</keyword>
<evidence type="ECO:0000313" key="6">
    <source>
        <dbReference type="EMBL" id="QGU26761.1"/>
    </source>
</evidence>
<keyword evidence="7" id="KW-1185">Reference proteome</keyword>
<dbReference type="Pfam" id="PF13649">
    <property type="entry name" value="Methyltransf_25"/>
    <property type="match status" value="1"/>
</dbReference>
<dbReference type="SUPFAM" id="SSF53335">
    <property type="entry name" value="S-adenosyl-L-methionine-dependent methyltransferases"/>
    <property type="match status" value="1"/>
</dbReference>
<dbReference type="EMBL" id="CP032550">
    <property type="protein sequence ID" value="QGU26761.1"/>
    <property type="molecule type" value="Genomic_DNA"/>
</dbReference>